<dbReference type="Proteomes" id="UP001221142">
    <property type="component" value="Unassembled WGS sequence"/>
</dbReference>
<evidence type="ECO:0000313" key="1">
    <source>
        <dbReference type="EMBL" id="KAJ7628942.1"/>
    </source>
</evidence>
<accession>A0AAD7FKB0</accession>
<keyword evidence="2" id="KW-1185">Reference proteome</keyword>
<comment type="caution">
    <text evidence="1">The sequence shown here is derived from an EMBL/GenBank/DDBJ whole genome shotgun (WGS) entry which is preliminary data.</text>
</comment>
<gene>
    <name evidence="1" type="ORF">FB45DRAFT_867907</name>
</gene>
<organism evidence="1 2">
    <name type="scientific">Roridomyces roridus</name>
    <dbReference type="NCBI Taxonomy" id="1738132"/>
    <lineage>
        <taxon>Eukaryota</taxon>
        <taxon>Fungi</taxon>
        <taxon>Dikarya</taxon>
        <taxon>Basidiomycota</taxon>
        <taxon>Agaricomycotina</taxon>
        <taxon>Agaricomycetes</taxon>
        <taxon>Agaricomycetidae</taxon>
        <taxon>Agaricales</taxon>
        <taxon>Marasmiineae</taxon>
        <taxon>Mycenaceae</taxon>
        <taxon>Roridomyces</taxon>
    </lineage>
</organism>
<name>A0AAD7FKB0_9AGAR</name>
<evidence type="ECO:0000313" key="2">
    <source>
        <dbReference type="Proteomes" id="UP001221142"/>
    </source>
</evidence>
<reference evidence="1" key="1">
    <citation type="submission" date="2023-03" db="EMBL/GenBank/DDBJ databases">
        <title>Massive genome expansion in bonnet fungi (Mycena s.s.) driven by repeated elements and novel gene families across ecological guilds.</title>
        <authorList>
            <consortium name="Lawrence Berkeley National Laboratory"/>
            <person name="Harder C.B."/>
            <person name="Miyauchi S."/>
            <person name="Viragh M."/>
            <person name="Kuo A."/>
            <person name="Thoen E."/>
            <person name="Andreopoulos B."/>
            <person name="Lu D."/>
            <person name="Skrede I."/>
            <person name="Drula E."/>
            <person name="Henrissat B."/>
            <person name="Morin E."/>
            <person name="Kohler A."/>
            <person name="Barry K."/>
            <person name="LaButti K."/>
            <person name="Morin E."/>
            <person name="Salamov A."/>
            <person name="Lipzen A."/>
            <person name="Mereny Z."/>
            <person name="Hegedus B."/>
            <person name="Baldrian P."/>
            <person name="Stursova M."/>
            <person name="Weitz H."/>
            <person name="Taylor A."/>
            <person name="Grigoriev I.V."/>
            <person name="Nagy L.G."/>
            <person name="Martin F."/>
            <person name="Kauserud H."/>
        </authorList>
    </citation>
    <scope>NUCLEOTIDE SEQUENCE</scope>
    <source>
        <strain evidence="1">9284</strain>
    </source>
</reference>
<dbReference type="AlphaFoldDB" id="A0AAD7FKB0"/>
<protein>
    <submittedName>
        <fullName evidence="1">Uncharacterized protein</fullName>
    </submittedName>
</protein>
<proteinExistence type="predicted"/>
<sequence>MSGAVDGKGDERAVKLRHVAAEPLSADVQGELRESGDDPNEDLGAQFLMSTWPTPTPAVRAEVDKLCQMLTHKLVPIAAYDIDGLIIPPGDYVHKLPGAVVEARFTLCHVKIGGTHYYSADIAQLD</sequence>
<dbReference type="EMBL" id="JARKIF010000010">
    <property type="protein sequence ID" value="KAJ7628942.1"/>
    <property type="molecule type" value="Genomic_DNA"/>
</dbReference>